<reference evidence="2 3" key="1">
    <citation type="journal article" date="2012" name="J. Bacteriol.">
        <title>Complete genome sequence of a thermophilic methanogen, Methanocella conradii HZ254, isolated from Chinese rice field soil.</title>
        <authorList>
            <person name="Lu Z."/>
            <person name="Lu Y."/>
        </authorList>
    </citation>
    <scope>NUCLEOTIDE SEQUENCE [LARGE SCALE GENOMIC DNA]</scope>
    <source>
        <strain evidence="3">DSM 24694 / JCM 17849 / CGMCC 1.5162 / HZ254</strain>
    </source>
</reference>
<organism evidence="2 3">
    <name type="scientific">Methanocella conradii (strain DSM 24694 / JCM 17849 / CGMCC 1.5162 / HZ254)</name>
    <dbReference type="NCBI Taxonomy" id="1041930"/>
    <lineage>
        <taxon>Archaea</taxon>
        <taxon>Methanobacteriati</taxon>
        <taxon>Methanobacteriota</taxon>
        <taxon>Stenosarchaea group</taxon>
        <taxon>Methanomicrobia</taxon>
        <taxon>Methanocellales</taxon>
        <taxon>Methanocellaceae</taxon>
        <taxon>Methanocella</taxon>
    </lineage>
</organism>
<evidence type="ECO:0000313" key="2">
    <source>
        <dbReference type="EMBL" id="AFC99977.1"/>
    </source>
</evidence>
<dbReference type="RefSeq" id="WP_014405815.1">
    <property type="nucleotide sequence ID" value="NC_017034.1"/>
</dbReference>
<proteinExistence type="predicted"/>
<name>H8I8S3_METCZ</name>
<feature type="transmembrane region" description="Helical" evidence="1">
    <location>
        <begin position="69"/>
        <end position="90"/>
    </location>
</feature>
<dbReference type="GeneID" id="11971350"/>
<evidence type="ECO:0000313" key="3">
    <source>
        <dbReference type="Proteomes" id="UP000005233"/>
    </source>
</evidence>
<gene>
    <name evidence="2" type="ordered locus">Mtc_1224</name>
</gene>
<keyword evidence="3" id="KW-1185">Reference proteome</keyword>
<dbReference type="AlphaFoldDB" id="H8I8S3"/>
<dbReference type="Proteomes" id="UP000005233">
    <property type="component" value="Chromosome"/>
</dbReference>
<dbReference type="HOGENOM" id="CLU_1954657_0_0_2"/>
<dbReference type="EMBL" id="CP003243">
    <property type="protein sequence ID" value="AFC99977.1"/>
    <property type="molecule type" value="Genomic_DNA"/>
</dbReference>
<dbReference type="KEGG" id="mez:Mtc_1224"/>
<accession>H8I8S3</accession>
<evidence type="ECO:0000256" key="1">
    <source>
        <dbReference type="SAM" id="Phobius"/>
    </source>
</evidence>
<protein>
    <submittedName>
        <fullName evidence="2">Uncharacterized protein</fullName>
    </submittedName>
</protein>
<keyword evidence="1" id="KW-0812">Transmembrane</keyword>
<sequence>MVKDYLMRSRTGGSLVVKMHFQYDPGNEYKLYVSNLEDVNIEAHYPYRWNIESCLAKNMVDAVTSSTSMAYQILLKTISLILANLWKLLVKTMLVYTTMKTTTMKTFKRMLGSLILEDETWNRAKERG</sequence>
<dbReference type="eggNOG" id="arCOG03902">
    <property type="taxonomic scope" value="Archaea"/>
</dbReference>
<keyword evidence="1" id="KW-0472">Membrane</keyword>
<keyword evidence="1" id="KW-1133">Transmembrane helix</keyword>